<dbReference type="KEGG" id="tpv:TP03_0595"/>
<reference evidence="2 3" key="1">
    <citation type="journal article" date="2005" name="Science">
        <title>Genome sequence of Theileria parva, a bovine pathogen that transforms lymphocytes.</title>
        <authorList>
            <person name="Gardner M.J."/>
            <person name="Bishop R."/>
            <person name="Shah T."/>
            <person name="de Villiers E.P."/>
            <person name="Carlton J.M."/>
            <person name="Hall N."/>
            <person name="Ren Q."/>
            <person name="Paulsen I.T."/>
            <person name="Pain A."/>
            <person name="Berriman M."/>
            <person name="Wilson R.J.M."/>
            <person name="Sato S."/>
            <person name="Ralph S.A."/>
            <person name="Mann D.J."/>
            <person name="Xiong Z."/>
            <person name="Shallom S.J."/>
            <person name="Weidman J."/>
            <person name="Jiang L."/>
            <person name="Lynn J."/>
            <person name="Weaver B."/>
            <person name="Shoaibi A."/>
            <person name="Domingo A.R."/>
            <person name="Wasawo D."/>
            <person name="Crabtree J."/>
            <person name="Wortman J.R."/>
            <person name="Haas B."/>
            <person name="Angiuoli S.V."/>
            <person name="Creasy T.H."/>
            <person name="Lu C."/>
            <person name="Suh B."/>
            <person name="Silva J.C."/>
            <person name="Utterback T.R."/>
            <person name="Feldblyum T.V."/>
            <person name="Pertea M."/>
            <person name="Allen J."/>
            <person name="Nierman W.C."/>
            <person name="Taracha E.L.N."/>
            <person name="Salzberg S.L."/>
            <person name="White O.R."/>
            <person name="Fitzhugh H.A."/>
            <person name="Morzaria S."/>
            <person name="Venter J.C."/>
            <person name="Fraser C.M."/>
            <person name="Nene V."/>
        </authorList>
    </citation>
    <scope>NUCLEOTIDE SEQUENCE [LARGE SCALE GENOMIC DNA]</scope>
    <source>
        <strain evidence="2 3">Muguga</strain>
    </source>
</reference>
<keyword evidence="3" id="KW-1185">Reference proteome</keyword>
<sequence>MILGSSILNSSESSSESDKEFEFKTKSHLLISDVSLNPEKGYEIVFLPSPSNPLDPDYFVFCNNKFYRLRGIIPNLNPVNFFVCNILTSIDFVYATFDFDVIFIFISILYQDKNKYLTMVSRIIEFYSGKSGDYTLTNLQSSAMYLWQNNVNKVKDRMKYLSDVMESSDGNEFLFKPNDLKLTHLLKFKVKNMVKYAIGNNIFISTYSNIQTNKSQTHRKNLVRIDESMCRRFCWSIIKSLLSPTAFKHIIPSDILDTISKPIIIPRNPQMITTKSKRPKIKHIPKGTSTITSFFKPK</sequence>
<dbReference type="GO" id="GO:0032299">
    <property type="term" value="C:ribonuclease H2 complex"/>
    <property type="evidence" value="ECO:0007669"/>
    <property type="project" value="InterPro"/>
</dbReference>
<dbReference type="CDD" id="cd09270">
    <property type="entry name" value="RNase_H2-B"/>
    <property type="match status" value="1"/>
</dbReference>
<evidence type="ECO:0000313" key="2">
    <source>
        <dbReference type="EMBL" id="EAN31340.1"/>
    </source>
</evidence>
<dbReference type="OMA" id="FFCYPID"/>
<comment type="caution">
    <text evidence="2">The sequence shown here is derived from an EMBL/GenBank/DDBJ whole genome shotgun (WGS) entry which is preliminary data.</text>
</comment>
<dbReference type="AlphaFoldDB" id="Q4MZC8"/>
<dbReference type="VEuPathDB" id="PiroplasmaDB:TpMuguga_03g00595"/>
<dbReference type="GeneID" id="3500452"/>
<organism evidence="2 3">
    <name type="scientific">Theileria parva</name>
    <name type="common">East coast fever infection agent</name>
    <dbReference type="NCBI Taxonomy" id="5875"/>
    <lineage>
        <taxon>Eukaryota</taxon>
        <taxon>Sar</taxon>
        <taxon>Alveolata</taxon>
        <taxon>Apicomplexa</taxon>
        <taxon>Aconoidasida</taxon>
        <taxon>Piroplasmida</taxon>
        <taxon>Theileriidae</taxon>
        <taxon>Theileria</taxon>
    </lineage>
</organism>
<evidence type="ECO:0000259" key="1">
    <source>
        <dbReference type="Pfam" id="PF09468"/>
    </source>
</evidence>
<protein>
    <recommendedName>
        <fullName evidence="1">Ribonuclease H2 subunit B wHTH domain-containing protein</fullName>
    </recommendedName>
</protein>
<dbReference type="InterPro" id="IPR040456">
    <property type="entry name" value="RNase_H2_suB"/>
</dbReference>
<dbReference type="Proteomes" id="UP000001949">
    <property type="component" value="Unassembled WGS sequence"/>
</dbReference>
<dbReference type="Pfam" id="PF09468">
    <property type="entry name" value="RNase_H2-Ydr279"/>
    <property type="match status" value="1"/>
</dbReference>
<gene>
    <name evidence="2" type="ordered locus">TP03_0595</name>
</gene>
<accession>Q4MZC8</accession>
<dbReference type="RefSeq" id="XP_763623.1">
    <property type="nucleotide sequence ID" value="XM_758530.1"/>
</dbReference>
<dbReference type="eggNOG" id="ENOG502QX0H">
    <property type="taxonomic scope" value="Eukaryota"/>
</dbReference>
<name>Q4MZC8_THEPA</name>
<evidence type="ECO:0000313" key="3">
    <source>
        <dbReference type="Proteomes" id="UP000001949"/>
    </source>
</evidence>
<dbReference type="InterPro" id="IPR019024">
    <property type="entry name" value="RNase_H2_suB_wHTH"/>
</dbReference>
<proteinExistence type="predicted"/>
<dbReference type="EMBL" id="AAGK01000005">
    <property type="protein sequence ID" value="EAN31340.1"/>
    <property type="molecule type" value="Genomic_DNA"/>
</dbReference>
<feature type="domain" description="Ribonuclease H2 subunit B wHTH" evidence="1">
    <location>
        <begin position="103"/>
        <end position="248"/>
    </location>
</feature>
<dbReference type="Gene3D" id="1.10.20.120">
    <property type="match status" value="1"/>
</dbReference>
<dbReference type="InParanoid" id="Q4MZC8"/>